<dbReference type="FunFam" id="3.30.70.580:FF:000001">
    <property type="entry name" value="tRNA pseudouridine synthase A"/>
    <property type="match status" value="1"/>
</dbReference>
<dbReference type="PANTHER" id="PTHR11142">
    <property type="entry name" value="PSEUDOURIDYLATE SYNTHASE"/>
    <property type="match status" value="1"/>
</dbReference>
<dbReference type="GO" id="GO:0031119">
    <property type="term" value="P:tRNA pseudouridine synthesis"/>
    <property type="evidence" value="ECO:0007669"/>
    <property type="project" value="UniProtKB-UniRule"/>
</dbReference>
<feature type="domain" description="Pseudouridine synthase I TruA alpha/beta" evidence="8">
    <location>
        <begin position="9"/>
        <end position="103"/>
    </location>
</feature>
<keyword evidence="10" id="KW-1185">Reference proteome</keyword>
<dbReference type="RefSeq" id="WP_039144323.1">
    <property type="nucleotide sequence ID" value="NZ_JSVC01000045.1"/>
</dbReference>
<evidence type="ECO:0000256" key="5">
    <source>
        <dbReference type="PIRSR" id="PIRSR001430-1"/>
    </source>
</evidence>
<evidence type="ECO:0000259" key="8">
    <source>
        <dbReference type="Pfam" id="PF01416"/>
    </source>
</evidence>
<dbReference type="STRING" id="1349421.OI18_22515"/>
<dbReference type="Pfam" id="PF01416">
    <property type="entry name" value="PseudoU_synth_1"/>
    <property type="match status" value="2"/>
</dbReference>
<dbReference type="Gene3D" id="3.30.70.660">
    <property type="entry name" value="Pseudouridine synthase I, catalytic domain, C-terminal subdomain"/>
    <property type="match status" value="1"/>
</dbReference>
<dbReference type="NCBIfam" id="TIGR00071">
    <property type="entry name" value="hisT_truA"/>
    <property type="match status" value="1"/>
</dbReference>
<dbReference type="PIRSF" id="PIRSF001430">
    <property type="entry name" value="tRNA_psdUrid_synth"/>
    <property type="match status" value="1"/>
</dbReference>
<dbReference type="EC" id="5.4.99.12" evidence="4"/>
<evidence type="ECO:0000313" key="9">
    <source>
        <dbReference type="EMBL" id="KIC90680.1"/>
    </source>
</evidence>
<dbReference type="InterPro" id="IPR001406">
    <property type="entry name" value="PsdUridine_synth_TruA"/>
</dbReference>
<evidence type="ECO:0000256" key="4">
    <source>
        <dbReference type="HAMAP-Rule" id="MF_00171"/>
    </source>
</evidence>
<evidence type="ECO:0000313" key="10">
    <source>
        <dbReference type="Proteomes" id="UP000031408"/>
    </source>
</evidence>
<evidence type="ECO:0000256" key="6">
    <source>
        <dbReference type="PIRSR" id="PIRSR001430-2"/>
    </source>
</evidence>
<reference evidence="9 10" key="1">
    <citation type="submission" date="2014-11" db="EMBL/GenBank/DDBJ databases">
        <title>Genome sequence of Flavihumibacter solisilvae 3-3.</title>
        <authorList>
            <person name="Zhou G."/>
            <person name="Li M."/>
            <person name="Wang G."/>
        </authorList>
    </citation>
    <scope>NUCLEOTIDE SEQUENCE [LARGE SCALE GENOMIC DNA]</scope>
    <source>
        <strain evidence="9 10">3-3</strain>
    </source>
</reference>
<proteinExistence type="inferred from homology"/>
<comment type="similarity">
    <text evidence="1 4 7">Belongs to the tRNA pseudouridine synthase TruA family.</text>
</comment>
<dbReference type="Proteomes" id="UP000031408">
    <property type="component" value="Unassembled WGS sequence"/>
</dbReference>
<keyword evidence="2 4" id="KW-0819">tRNA processing</keyword>
<dbReference type="Gene3D" id="3.30.70.580">
    <property type="entry name" value="Pseudouridine synthase I, catalytic domain, N-terminal subdomain"/>
    <property type="match status" value="1"/>
</dbReference>
<dbReference type="EMBL" id="JSVC01000045">
    <property type="protein sequence ID" value="KIC90680.1"/>
    <property type="molecule type" value="Genomic_DNA"/>
</dbReference>
<dbReference type="InterPro" id="IPR020097">
    <property type="entry name" value="PsdUridine_synth_TruA_a/b_dom"/>
</dbReference>
<dbReference type="InterPro" id="IPR020103">
    <property type="entry name" value="PsdUridine_synth_cat_dom_sf"/>
</dbReference>
<dbReference type="OrthoDB" id="9811823at2"/>
<keyword evidence="3 4" id="KW-0413">Isomerase</keyword>
<comment type="caution">
    <text evidence="4">Lacks conserved residue(s) required for the propagation of feature annotation.</text>
</comment>
<feature type="active site" description="Nucleophile" evidence="4 5">
    <location>
        <position position="52"/>
    </location>
</feature>
<feature type="domain" description="Pseudouridine synthase I TruA alpha/beta" evidence="8">
    <location>
        <begin position="149"/>
        <end position="242"/>
    </location>
</feature>
<gene>
    <name evidence="4" type="primary">truA</name>
    <name evidence="9" type="ORF">OI18_22515</name>
</gene>
<evidence type="ECO:0000256" key="1">
    <source>
        <dbReference type="ARBA" id="ARBA00009375"/>
    </source>
</evidence>
<comment type="caution">
    <text evidence="9">The sequence shown here is derived from an EMBL/GenBank/DDBJ whole genome shotgun (WGS) entry which is preliminary data.</text>
</comment>
<comment type="subunit">
    <text evidence="4">Homodimer.</text>
</comment>
<sequence>MTRYFIEVAYRGGNYAGFQRQENAHTVQQELEQVIFTVTRSQLKLTGSSRTDAGVHARQNYFHFDVESPLRAGIEYNLNAMLPDDLSVRRIVEVGEAHHSRFDAVSREYRYHIYRQKDPFLSGRAFYFPYTLDFEILQQAAGVLKEYGDFTSFSKRNTQVKTFRCQLIESRWEETPEGYSYYVKGNRFLRGMVRALTATMLRAGRSKLDIAGLRKIIEMRDCTKADFAVPAHGLYLERVNYPLGHPACDDGY</sequence>
<dbReference type="InterPro" id="IPR020095">
    <property type="entry name" value="PsdUridine_synth_TruA_C"/>
</dbReference>
<name>A0A0C1I9J1_9BACT</name>
<dbReference type="PANTHER" id="PTHR11142:SF0">
    <property type="entry name" value="TRNA PSEUDOURIDINE SYNTHASE-LIKE 1"/>
    <property type="match status" value="1"/>
</dbReference>
<dbReference type="GO" id="GO:0160147">
    <property type="term" value="F:tRNA pseudouridine(38-40) synthase activity"/>
    <property type="evidence" value="ECO:0007669"/>
    <property type="project" value="UniProtKB-EC"/>
</dbReference>
<dbReference type="GO" id="GO:0003723">
    <property type="term" value="F:RNA binding"/>
    <property type="evidence" value="ECO:0007669"/>
    <property type="project" value="InterPro"/>
</dbReference>
<organism evidence="9 10">
    <name type="scientific">Flavihumibacter solisilvae</name>
    <dbReference type="NCBI Taxonomy" id="1349421"/>
    <lineage>
        <taxon>Bacteria</taxon>
        <taxon>Pseudomonadati</taxon>
        <taxon>Bacteroidota</taxon>
        <taxon>Chitinophagia</taxon>
        <taxon>Chitinophagales</taxon>
        <taxon>Chitinophagaceae</taxon>
        <taxon>Flavihumibacter</taxon>
    </lineage>
</organism>
<evidence type="ECO:0000256" key="2">
    <source>
        <dbReference type="ARBA" id="ARBA00022694"/>
    </source>
</evidence>
<dbReference type="AlphaFoldDB" id="A0A0C1I9J1"/>
<evidence type="ECO:0000256" key="7">
    <source>
        <dbReference type="RuleBase" id="RU003792"/>
    </source>
</evidence>
<dbReference type="InterPro" id="IPR020094">
    <property type="entry name" value="TruA/RsuA/RluB/E/F_N"/>
</dbReference>
<dbReference type="SUPFAM" id="SSF55120">
    <property type="entry name" value="Pseudouridine synthase"/>
    <property type="match status" value="1"/>
</dbReference>
<protein>
    <recommendedName>
        <fullName evidence="4">tRNA pseudouridine synthase A</fullName>
        <ecNumber evidence="4">5.4.99.12</ecNumber>
    </recommendedName>
    <alternativeName>
        <fullName evidence="4">tRNA pseudouridine(38-40) synthase</fullName>
    </alternativeName>
    <alternativeName>
        <fullName evidence="4">tRNA pseudouridylate synthase I</fullName>
    </alternativeName>
    <alternativeName>
        <fullName evidence="4">tRNA-uridine isomerase I</fullName>
    </alternativeName>
</protein>
<comment type="function">
    <text evidence="4">Formation of pseudouridine at positions 38, 39 and 40 in the anticodon stem and loop of transfer RNAs.</text>
</comment>
<comment type="catalytic activity">
    <reaction evidence="4 7">
        <text>uridine(38/39/40) in tRNA = pseudouridine(38/39/40) in tRNA</text>
        <dbReference type="Rhea" id="RHEA:22376"/>
        <dbReference type="Rhea" id="RHEA-COMP:10085"/>
        <dbReference type="Rhea" id="RHEA-COMP:10087"/>
        <dbReference type="ChEBI" id="CHEBI:65314"/>
        <dbReference type="ChEBI" id="CHEBI:65315"/>
        <dbReference type="EC" id="5.4.99.12"/>
    </reaction>
</comment>
<dbReference type="CDD" id="cd02570">
    <property type="entry name" value="PseudoU_synth_EcTruA"/>
    <property type="match status" value="1"/>
</dbReference>
<feature type="binding site" evidence="4 6">
    <location>
        <position position="109"/>
    </location>
    <ligand>
        <name>substrate</name>
    </ligand>
</feature>
<accession>A0A0C1I9J1</accession>
<dbReference type="HAMAP" id="MF_00171">
    <property type="entry name" value="TruA"/>
    <property type="match status" value="1"/>
</dbReference>
<evidence type="ECO:0000256" key="3">
    <source>
        <dbReference type="ARBA" id="ARBA00023235"/>
    </source>
</evidence>